<proteinExistence type="predicted"/>
<dbReference type="SUPFAM" id="SSF51445">
    <property type="entry name" value="(Trans)glycosidases"/>
    <property type="match status" value="1"/>
</dbReference>
<keyword evidence="1" id="KW-0378">Hydrolase</keyword>
<protein>
    <submittedName>
        <fullName evidence="1">Glycoside hydrolase</fullName>
    </submittedName>
</protein>
<dbReference type="Gene3D" id="3.30.750.90">
    <property type="match status" value="1"/>
</dbReference>
<dbReference type="GO" id="GO:0016787">
    <property type="term" value="F:hydrolase activity"/>
    <property type="evidence" value="ECO:0007669"/>
    <property type="project" value="UniProtKB-KW"/>
</dbReference>
<dbReference type="AlphaFoldDB" id="M5G1Q4"/>
<dbReference type="RefSeq" id="XP_040629042.1">
    <property type="nucleotide sequence ID" value="XM_040768404.1"/>
</dbReference>
<sequence length="135" mass="15790">MQEYFVIRGTPTKASNPESVGYDVYDLYDLGECEFDQQKSTRTHWGVKEELISLIADAQEKNLVCYVDSVLNHRDRTEEFGVLGVDQKDRRKGISGLYDIEGWTGFDFPGRHDQYSEMHFNFNHFTRVDYDQGYI</sequence>
<dbReference type="Gene3D" id="2.40.30.140">
    <property type="match status" value="1"/>
</dbReference>
<dbReference type="InterPro" id="IPR017853">
    <property type="entry name" value="GH"/>
</dbReference>
<dbReference type="OrthoDB" id="550577at2759"/>
<accession>M5G1Q4</accession>
<keyword evidence="2" id="KW-1185">Reference proteome</keyword>
<gene>
    <name evidence="1" type="ORF">DACRYDRAFT_107082</name>
</gene>
<name>M5G1Q4_DACPD</name>
<dbReference type="HOGENOM" id="CLU_1885692_0_0_1"/>
<organism evidence="1 2">
    <name type="scientific">Dacryopinax primogenitus (strain DJM 731)</name>
    <name type="common">Brown rot fungus</name>
    <dbReference type="NCBI Taxonomy" id="1858805"/>
    <lineage>
        <taxon>Eukaryota</taxon>
        <taxon>Fungi</taxon>
        <taxon>Dikarya</taxon>
        <taxon>Basidiomycota</taxon>
        <taxon>Agaricomycotina</taxon>
        <taxon>Dacrymycetes</taxon>
        <taxon>Dacrymycetales</taxon>
        <taxon>Dacrymycetaceae</taxon>
        <taxon>Dacryopinax</taxon>
    </lineage>
</organism>
<dbReference type="EMBL" id="JH795862">
    <property type="protein sequence ID" value="EJU02145.1"/>
    <property type="molecule type" value="Genomic_DNA"/>
</dbReference>
<evidence type="ECO:0000313" key="2">
    <source>
        <dbReference type="Proteomes" id="UP000030653"/>
    </source>
</evidence>
<reference evidence="1 2" key="1">
    <citation type="journal article" date="2012" name="Science">
        <title>The Paleozoic origin of enzymatic lignin decomposition reconstructed from 31 fungal genomes.</title>
        <authorList>
            <person name="Floudas D."/>
            <person name="Binder M."/>
            <person name="Riley R."/>
            <person name="Barry K."/>
            <person name="Blanchette R.A."/>
            <person name="Henrissat B."/>
            <person name="Martinez A.T."/>
            <person name="Otillar R."/>
            <person name="Spatafora J.W."/>
            <person name="Yadav J.S."/>
            <person name="Aerts A."/>
            <person name="Benoit I."/>
            <person name="Boyd A."/>
            <person name="Carlson A."/>
            <person name="Copeland A."/>
            <person name="Coutinho P.M."/>
            <person name="de Vries R.P."/>
            <person name="Ferreira P."/>
            <person name="Findley K."/>
            <person name="Foster B."/>
            <person name="Gaskell J."/>
            <person name="Glotzer D."/>
            <person name="Gorecki P."/>
            <person name="Heitman J."/>
            <person name="Hesse C."/>
            <person name="Hori C."/>
            <person name="Igarashi K."/>
            <person name="Jurgens J.A."/>
            <person name="Kallen N."/>
            <person name="Kersten P."/>
            <person name="Kohler A."/>
            <person name="Kuees U."/>
            <person name="Kumar T.K.A."/>
            <person name="Kuo A."/>
            <person name="LaButti K."/>
            <person name="Larrondo L.F."/>
            <person name="Lindquist E."/>
            <person name="Ling A."/>
            <person name="Lombard V."/>
            <person name="Lucas S."/>
            <person name="Lundell T."/>
            <person name="Martin R."/>
            <person name="McLaughlin D.J."/>
            <person name="Morgenstern I."/>
            <person name="Morin E."/>
            <person name="Murat C."/>
            <person name="Nagy L.G."/>
            <person name="Nolan M."/>
            <person name="Ohm R.A."/>
            <person name="Patyshakuliyeva A."/>
            <person name="Rokas A."/>
            <person name="Ruiz-Duenas F.J."/>
            <person name="Sabat G."/>
            <person name="Salamov A."/>
            <person name="Samejima M."/>
            <person name="Schmutz J."/>
            <person name="Slot J.C."/>
            <person name="St John F."/>
            <person name="Stenlid J."/>
            <person name="Sun H."/>
            <person name="Sun S."/>
            <person name="Syed K."/>
            <person name="Tsang A."/>
            <person name="Wiebenga A."/>
            <person name="Young D."/>
            <person name="Pisabarro A."/>
            <person name="Eastwood D.C."/>
            <person name="Martin F."/>
            <person name="Cullen D."/>
            <person name="Grigoriev I.V."/>
            <person name="Hibbett D.S."/>
        </authorList>
    </citation>
    <scope>NUCLEOTIDE SEQUENCE [LARGE SCALE GENOMIC DNA]</scope>
    <source>
        <strain evidence="1 2">DJM-731 SS1</strain>
    </source>
</reference>
<evidence type="ECO:0000313" key="1">
    <source>
        <dbReference type="EMBL" id="EJU02145.1"/>
    </source>
</evidence>
<dbReference type="GeneID" id="63683466"/>
<dbReference type="STRING" id="1858805.M5G1Q4"/>
<dbReference type="Proteomes" id="UP000030653">
    <property type="component" value="Unassembled WGS sequence"/>
</dbReference>